<dbReference type="Pfam" id="PF03808">
    <property type="entry name" value="Glyco_tran_WecG"/>
    <property type="match status" value="1"/>
</dbReference>
<accession>A0A4R5YQA7</accession>
<protein>
    <submittedName>
        <fullName evidence="3">Glycosyltransferase</fullName>
    </submittedName>
</protein>
<keyword evidence="1" id="KW-0328">Glycosyltransferase</keyword>
<keyword evidence="2 3" id="KW-0808">Transferase</keyword>
<gene>
    <name evidence="3" type="ORF">E2R54_03625</name>
</gene>
<dbReference type="PANTHER" id="PTHR34136:SF1">
    <property type="entry name" value="UDP-N-ACETYL-D-MANNOSAMINURONIC ACID TRANSFERASE"/>
    <property type="match status" value="1"/>
</dbReference>
<organism evidence="3 4">
    <name type="scientific">Microbacterium oleivorans</name>
    <dbReference type="NCBI Taxonomy" id="273677"/>
    <lineage>
        <taxon>Bacteria</taxon>
        <taxon>Bacillati</taxon>
        <taxon>Actinomycetota</taxon>
        <taxon>Actinomycetes</taxon>
        <taxon>Micrococcales</taxon>
        <taxon>Microbacteriaceae</taxon>
        <taxon>Microbacterium</taxon>
    </lineage>
</organism>
<reference evidence="3 4" key="1">
    <citation type="submission" date="2019-03" db="EMBL/GenBank/DDBJ databases">
        <title>Genome Sequencing and Assembly of Various Microbes Isolated from Partially Reclaimed Soil and Acid Mine Drainage (AMD) Site.</title>
        <authorList>
            <person name="Steinbock B."/>
            <person name="Bechtold R."/>
            <person name="Sevigny J.L."/>
            <person name="Thomas D."/>
            <person name="Cuthill L.R."/>
            <person name="Aveiro Johannsen E.J."/>
            <person name="Thomas K."/>
            <person name="Ghosh A."/>
        </authorList>
    </citation>
    <scope>NUCLEOTIDE SEQUENCE [LARGE SCALE GENOMIC DNA]</scope>
    <source>
        <strain evidence="3 4">F-B2</strain>
    </source>
</reference>
<comment type="caution">
    <text evidence="3">The sequence shown here is derived from an EMBL/GenBank/DDBJ whole genome shotgun (WGS) entry which is preliminary data.</text>
</comment>
<evidence type="ECO:0000256" key="1">
    <source>
        <dbReference type="ARBA" id="ARBA00022676"/>
    </source>
</evidence>
<evidence type="ECO:0000313" key="3">
    <source>
        <dbReference type="EMBL" id="TDL45557.1"/>
    </source>
</evidence>
<evidence type="ECO:0000313" key="4">
    <source>
        <dbReference type="Proteomes" id="UP000295633"/>
    </source>
</evidence>
<name>A0A4R5YQA7_9MICO</name>
<evidence type="ECO:0000256" key="2">
    <source>
        <dbReference type="ARBA" id="ARBA00022679"/>
    </source>
</evidence>
<dbReference type="AlphaFoldDB" id="A0A4R5YQA7"/>
<dbReference type="Proteomes" id="UP000295633">
    <property type="component" value="Unassembled WGS sequence"/>
</dbReference>
<dbReference type="PANTHER" id="PTHR34136">
    <property type="match status" value="1"/>
</dbReference>
<proteinExistence type="predicted"/>
<sequence length="249" mass="26882">MAIRTVTSPIGTDAHLIDASGACDLIAATIHDRHLLPLAVVPATLDHYPTAPPARGIRHLTLVDDGPMMSRARGAAGADRPRWHGSDLIGGVLDRASAQRWRVAVVGGTPDMRETLHRRVMAGWPGVALIGHWTPTPEQVSSPGASAEIAEQLRHTDTDLVIVCVARASQEPWIETFGEATGARVLLAADTVMDFLTGRVVRVPRWVGRAGLDKMWRLMLEPKRSAARGLIEEPQASLADRRSSAHHDA</sequence>
<dbReference type="GO" id="GO:0016758">
    <property type="term" value="F:hexosyltransferase activity"/>
    <property type="evidence" value="ECO:0007669"/>
    <property type="project" value="TreeGrafter"/>
</dbReference>
<dbReference type="InterPro" id="IPR004629">
    <property type="entry name" value="WecG_TagA_CpsF"/>
</dbReference>
<dbReference type="EMBL" id="SMZX01000001">
    <property type="protein sequence ID" value="TDL45557.1"/>
    <property type="molecule type" value="Genomic_DNA"/>
</dbReference>